<keyword evidence="3" id="KW-1185">Reference proteome</keyword>
<gene>
    <name evidence="2" type="ORF">B0H17DRAFT_1190688</name>
</gene>
<dbReference type="EMBL" id="JARKIE010000002">
    <property type="protein sequence ID" value="KAJ7709485.1"/>
    <property type="molecule type" value="Genomic_DNA"/>
</dbReference>
<sequence>MSRAPPSSDELQHRPYNHYPSAATTAAMPSQSPSPSPPGTPHNELLELSQQLTPSKTPWRIRELCLRLQSGANNASEAHGKLKRKLADISNQLSNAPLPRKRRHRHSRAAAAADEVENPTTLEERVRSAGCHHAVEYGLFLHSDFDTEKSRVQGQLRDIVALLPDDAKDITIRKHEWVAKCFDDGLSGMRSTINTRIRRESTMYIAANTMFKDLSHDPPTEISVNLADLDSSSSRINAFAHRLGYQKAIADHDTFYSPLKAEVLYKDYNGTMDPYKIFRGPALLSIFASIIRGPAGAKGLFHGESKLPSARVIERTCRIQRTAPGAIVNSSILAIWFFSGDTQLLAESDETKIDYHYLWVTFMRQICNALRDDADWVKDLFRYWDEVFFPNADKSHSEAPSANRQAVRNEINAMDAVFQAATAPRAVSPPAGSGSSQRGPSDTSPPPESSQRGASAMSPPPESSQCGPSATSPPPESSQPGPSNAGSSSQSSAGRENTSPPPRCQSRRRRLNTK</sequence>
<feature type="compositionally biased region" description="Low complexity" evidence="1">
    <location>
        <begin position="478"/>
        <end position="493"/>
    </location>
</feature>
<evidence type="ECO:0000313" key="3">
    <source>
        <dbReference type="Proteomes" id="UP001221757"/>
    </source>
</evidence>
<name>A0AAD7H0Z1_MYCRO</name>
<organism evidence="2 3">
    <name type="scientific">Mycena rosella</name>
    <name type="common">Pink bonnet</name>
    <name type="synonym">Agaricus rosellus</name>
    <dbReference type="NCBI Taxonomy" id="1033263"/>
    <lineage>
        <taxon>Eukaryota</taxon>
        <taxon>Fungi</taxon>
        <taxon>Dikarya</taxon>
        <taxon>Basidiomycota</taxon>
        <taxon>Agaricomycotina</taxon>
        <taxon>Agaricomycetes</taxon>
        <taxon>Agaricomycetidae</taxon>
        <taxon>Agaricales</taxon>
        <taxon>Marasmiineae</taxon>
        <taxon>Mycenaceae</taxon>
        <taxon>Mycena</taxon>
    </lineage>
</organism>
<feature type="compositionally biased region" description="Basic residues" evidence="1">
    <location>
        <begin position="505"/>
        <end position="514"/>
    </location>
</feature>
<comment type="caution">
    <text evidence="2">The sequence shown here is derived from an EMBL/GenBank/DDBJ whole genome shotgun (WGS) entry which is preliminary data.</text>
</comment>
<feature type="compositionally biased region" description="Polar residues" evidence="1">
    <location>
        <begin position="433"/>
        <end position="442"/>
    </location>
</feature>
<reference evidence="2" key="1">
    <citation type="submission" date="2023-03" db="EMBL/GenBank/DDBJ databases">
        <title>Massive genome expansion in bonnet fungi (Mycena s.s.) driven by repeated elements and novel gene families across ecological guilds.</title>
        <authorList>
            <consortium name="Lawrence Berkeley National Laboratory"/>
            <person name="Harder C.B."/>
            <person name="Miyauchi S."/>
            <person name="Viragh M."/>
            <person name="Kuo A."/>
            <person name="Thoen E."/>
            <person name="Andreopoulos B."/>
            <person name="Lu D."/>
            <person name="Skrede I."/>
            <person name="Drula E."/>
            <person name="Henrissat B."/>
            <person name="Morin E."/>
            <person name="Kohler A."/>
            <person name="Barry K."/>
            <person name="LaButti K."/>
            <person name="Morin E."/>
            <person name="Salamov A."/>
            <person name="Lipzen A."/>
            <person name="Mereny Z."/>
            <person name="Hegedus B."/>
            <person name="Baldrian P."/>
            <person name="Stursova M."/>
            <person name="Weitz H."/>
            <person name="Taylor A."/>
            <person name="Grigoriev I.V."/>
            <person name="Nagy L.G."/>
            <person name="Martin F."/>
            <person name="Kauserud H."/>
        </authorList>
    </citation>
    <scope>NUCLEOTIDE SEQUENCE</scope>
    <source>
        <strain evidence="2">CBHHK067</strain>
    </source>
</reference>
<proteinExistence type="predicted"/>
<evidence type="ECO:0000256" key="1">
    <source>
        <dbReference type="SAM" id="MobiDB-lite"/>
    </source>
</evidence>
<dbReference type="Proteomes" id="UP001221757">
    <property type="component" value="Unassembled WGS sequence"/>
</dbReference>
<accession>A0AAD7H0Z1</accession>
<protein>
    <submittedName>
        <fullName evidence="2">Uncharacterized protein</fullName>
    </submittedName>
</protein>
<feature type="region of interest" description="Disordered" evidence="1">
    <location>
        <begin position="424"/>
        <end position="514"/>
    </location>
</feature>
<feature type="region of interest" description="Disordered" evidence="1">
    <location>
        <begin position="93"/>
        <end position="121"/>
    </location>
</feature>
<feature type="region of interest" description="Disordered" evidence="1">
    <location>
        <begin position="1"/>
        <end position="44"/>
    </location>
</feature>
<evidence type="ECO:0000313" key="2">
    <source>
        <dbReference type="EMBL" id="KAJ7709485.1"/>
    </source>
</evidence>
<dbReference type="AlphaFoldDB" id="A0AAD7H0Z1"/>
<feature type="compositionally biased region" description="Low complexity" evidence="1">
    <location>
        <begin position="20"/>
        <end position="31"/>
    </location>
</feature>
<feature type="compositionally biased region" description="Basic residues" evidence="1">
    <location>
        <begin position="99"/>
        <end position="108"/>
    </location>
</feature>